<feature type="transmembrane region" description="Helical" evidence="1">
    <location>
        <begin position="53"/>
        <end position="75"/>
    </location>
</feature>
<dbReference type="GeneID" id="71852121"/>
<dbReference type="EMBL" id="JBHSDJ010000132">
    <property type="protein sequence ID" value="MFC4249476.1"/>
    <property type="molecule type" value="Genomic_DNA"/>
</dbReference>
<feature type="transmembrane region" description="Helical" evidence="1">
    <location>
        <begin position="22"/>
        <end position="46"/>
    </location>
</feature>
<name>A0ABD5P5J6_9EURY</name>
<dbReference type="Proteomes" id="UP001595821">
    <property type="component" value="Unassembled WGS sequence"/>
</dbReference>
<keyword evidence="1" id="KW-0472">Membrane</keyword>
<dbReference type="Pfam" id="PF24283">
    <property type="entry name" value="DUF7471"/>
    <property type="match status" value="1"/>
</dbReference>
<organism evidence="2 3">
    <name type="scientific">Natribaculum luteum</name>
    <dbReference type="NCBI Taxonomy" id="1586232"/>
    <lineage>
        <taxon>Archaea</taxon>
        <taxon>Methanobacteriati</taxon>
        <taxon>Methanobacteriota</taxon>
        <taxon>Stenosarchaea group</taxon>
        <taxon>Halobacteria</taxon>
        <taxon>Halobacteriales</taxon>
        <taxon>Natrialbaceae</taxon>
        <taxon>Natribaculum</taxon>
    </lineage>
</organism>
<dbReference type="AlphaFoldDB" id="A0ABD5P5J6"/>
<evidence type="ECO:0000313" key="2">
    <source>
        <dbReference type="EMBL" id="MFC4249476.1"/>
    </source>
</evidence>
<sequence length="112" mass="12171">MFGVIDATMPLGAYPEVSGSPLLISVILLAASGTGALFVVGLFAWYRRRSVTYLLITTALGLLVLRAVVGLGTVMELVPMFVHHLTAHLFDFLISLLLLGAVFVGRRERRRS</sequence>
<evidence type="ECO:0008006" key="4">
    <source>
        <dbReference type="Google" id="ProtNLM"/>
    </source>
</evidence>
<proteinExistence type="predicted"/>
<evidence type="ECO:0000313" key="3">
    <source>
        <dbReference type="Proteomes" id="UP001595821"/>
    </source>
</evidence>
<dbReference type="RefSeq" id="WP_246970944.1">
    <property type="nucleotide sequence ID" value="NZ_CP095397.1"/>
</dbReference>
<keyword evidence="1" id="KW-1133">Transmembrane helix</keyword>
<evidence type="ECO:0000256" key="1">
    <source>
        <dbReference type="SAM" id="Phobius"/>
    </source>
</evidence>
<feature type="transmembrane region" description="Helical" evidence="1">
    <location>
        <begin position="81"/>
        <end position="104"/>
    </location>
</feature>
<accession>A0ABD5P5J6</accession>
<keyword evidence="1" id="KW-0812">Transmembrane</keyword>
<reference evidence="2 3" key="1">
    <citation type="journal article" date="2014" name="Int. J. Syst. Evol. Microbiol.">
        <title>Complete genome sequence of Corynebacterium casei LMG S-19264T (=DSM 44701T), isolated from a smear-ripened cheese.</title>
        <authorList>
            <consortium name="US DOE Joint Genome Institute (JGI-PGF)"/>
            <person name="Walter F."/>
            <person name="Albersmeier A."/>
            <person name="Kalinowski J."/>
            <person name="Ruckert C."/>
        </authorList>
    </citation>
    <scope>NUCLEOTIDE SEQUENCE [LARGE SCALE GENOMIC DNA]</scope>
    <source>
        <strain evidence="2 3">IBRC-M 10912</strain>
    </source>
</reference>
<protein>
    <recommendedName>
        <fullName evidence="4">Exosortase/archaeosortase family protein</fullName>
    </recommendedName>
</protein>
<dbReference type="InterPro" id="IPR055894">
    <property type="entry name" value="DUF7471"/>
</dbReference>
<comment type="caution">
    <text evidence="2">The sequence shown here is derived from an EMBL/GenBank/DDBJ whole genome shotgun (WGS) entry which is preliminary data.</text>
</comment>
<gene>
    <name evidence="2" type="ORF">ACFOZ7_21505</name>
</gene>